<proteinExistence type="predicted"/>
<keyword evidence="3" id="KW-1185">Reference proteome</keyword>
<evidence type="ECO:0000313" key="3">
    <source>
        <dbReference type="Proteomes" id="UP001218188"/>
    </source>
</evidence>
<gene>
    <name evidence="2" type="ORF">C8F04DRAFT_1252604</name>
</gene>
<feature type="compositionally biased region" description="Polar residues" evidence="1">
    <location>
        <begin position="1"/>
        <end position="10"/>
    </location>
</feature>
<sequence length="114" mass="13003">MLASSDYNTQRKYRENAAAASERYRDRKAAEERTERTHKLKIKKQTRKKEADALRKASLKLTAEQAKPHPQATSSSKKSPRSSSATNALKRRVCNVLPSSYILRFLELAHDKVC</sequence>
<reference evidence="2" key="1">
    <citation type="submission" date="2023-03" db="EMBL/GenBank/DDBJ databases">
        <title>Massive genome expansion in bonnet fungi (Mycena s.s.) driven by repeated elements and novel gene families across ecological guilds.</title>
        <authorList>
            <consortium name="Lawrence Berkeley National Laboratory"/>
            <person name="Harder C.B."/>
            <person name="Miyauchi S."/>
            <person name="Viragh M."/>
            <person name="Kuo A."/>
            <person name="Thoen E."/>
            <person name="Andreopoulos B."/>
            <person name="Lu D."/>
            <person name="Skrede I."/>
            <person name="Drula E."/>
            <person name="Henrissat B."/>
            <person name="Morin E."/>
            <person name="Kohler A."/>
            <person name="Barry K."/>
            <person name="LaButti K."/>
            <person name="Morin E."/>
            <person name="Salamov A."/>
            <person name="Lipzen A."/>
            <person name="Mereny Z."/>
            <person name="Hegedus B."/>
            <person name="Baldrian P."/>
            <person name="Stursova M."/>
            <person name="Weitz H."/>
            <person name="Taylor A."/>
            <person name="Grigoriev I.V."/>
            <person name="Nagy L.G."/>
            <person name="Martin F."/>
            <person name="Kauserud H."/>
        </authorList>
    </citation>
    <scope>NUCLEOTIDE SEQUENCE</scope>
    <source>
        <strain evidence="2">CBHHK200</strain>
    </source>
</reference>
<name>A0AAD6TC64_9AGAR</name>
<dbReference type="EMBL" id="JARJCM010000015">
    <property type="protein sequence ID" value="KAJ7041673.1"/>
    <property type="molecule type" value="Genomic_DNA"/>
</dbReference>
<organism evidence="2 3">
    <name type="scientific">Mycena alexandri</name>
    <dbReference type="NCBI Taxonomy" id="1745969"/>
    <lineage>
        <taxon>Eukaryota</taxon>
        <taxon>Fungi</taxon>
        <taxon>Dikarya</taxon>
        <taxon>Basidiomycota</taxon>
        <taxon>Agaricomycotina</taxon>
        <taxon>Agaricomycetes</taxon>
        <taxon>Agaricomycetidae</taxon>
        <taxon>Agaricales</taxon>
        <taxon>Marasmiineae</taxon>
        <taxon>Mycenaceae</taxon>
        <taxon>Mycena</taxon>
    </lineage>
</organism>
<feature type="compositionally biased region" description="Low complexity" evidence="1">
    <location>
        <begin position="74"/>
        <end position="84"/>
    </location>
</feature>
<protein>
    <submittedName>
        <fullName evidence="2">Uncharacterized protein</fullName>
    </submittedName>
</protein>
<evidence type="ECO:0000256" key="1">
    <source>
        <dbReference type="SAM" id="MobiDB-lite"/>
    </source>
</evidence>
<comment type="caution">
    <text evidence="2">The sequence shown here is derived from an EMBL/GenBank/DDBJ whole genome shotgun (WGS) entry which is preliminary data.</text>
</comment>
<dbReference type="AlphaFoldDB" id="A0AAD6TC64"/>
<evidence type="ECO:0000313" key="2">
    <source>
        <dbReference type="EMBL" id="KAJ7041673.1"/>
    </source>
</evidence>
<feature type="compositionally biased region" description="Basic residues" evidence="1">
    <location>
        <begin position="38"/>
        <end position="47"/>
    </location>
</feature>
<dbReference type="Proteomes" id="UP001218188">
    <property type="component" value="Unassembled WGS sequence"/>
</dbReference>
<feature type="region of interest" description="Disordered" evidence="1">
    <location>
        <begin position="1"/>
        <end position="90"/>
    </location>
</feature>
<feature type="compositionally biased region" description="Basic and acidic residues" evidence="1">
    <location>
        <begin position="22"/>
        <end position="37"/>
    </location>
</feature>
<accession>A0AAD6TC64</accession>